<dbReference type="GO" id="GO:0003964">
    <property type="term" value="F:RNA-directed DNA polymerase activity"/>
    <property type="evidence" value="ECO:0007669"/>
    <property type="project" value="UniProtKB-KW"/>
</dbReference>
<dbReference type="PANTHER" id="PTHR37984:SF8">
    <property type="entry name" value="CCHC-TYPE DOMAIN-CONTAINING PROTEIN"/>
    <property type="match status" value="1"/>
</dbReference>
<dbReference type="AlphaFoldDB" id="A0AAD9VD01"/>
<reference evidence="9" key="2">
    <citation type="journal article" date="2023" name="Science">
        <title>Genomic signatures of disease resistance in endangered staghorn corals.</title>
        <authorList>
            <person name="Vollmer S.V."/>
            <person name="Selwyn J.D."/>
            <person name="Despard B.A."/>
            <person name="Roesel C.L."/>
        </authorList>
    </citation>
    <scope>NUCLEOTIDE SEQUENCE</scope>
    <source>
        <strain evidence="9">K2</strain>
    </source>
</reference>
<keyword evidence="10" id="KW-1185">Reference proteome</keyword>
<evidence type="ECO:0000313" key="9">
    <source>
        <dbReference type="EMBL" id="KAK2569507.1"/>
    </source>
</evidence>
<keyword evidence="4" id="KW-0255">Endonuclease</keyword>
<dbReference type="CDD" id="cd09274">
    <property type="entry name" value="RNase_HI_RT_Ty3"/>
    <property type="match status" value="1"/>
</dbReference>
<dbReference type="InterPro" id="IPR036875">
    <property type="entry name" value="Znf_CCHC_sf"/>
</dbReference>
<dbReference type="PROSITE" id="PS50158">
    <property type="entry name" value="ZF_CCHC"/>
    <property type="match status" value="1"/>
</dbReference>
<dbReference type="InterPro" id="IPR043128">
    <property type="entry name" value="Rev_trsase/Diguanyl_cyclase"/>
</dbReference>
<evidence type="ECO:0000256" key="5">
    <source>
        <dbReference type="ARBA" id="ARBA00022801"/>
    </source>
</evidence>
<keyword evidence="7" id="KW-0863">Zinc-finger</keyword>
<dbReference type="SUPFAM" id="SSF57756">
    <property type="entry name" value="Retrovirus zinc finger-like domains"/>
    <property type="match status" value="1"/>
</dbReference>
<keyword evidence="7" id="KW-0479">Metal-binding</keyword>
<evidence type="ECO:0000256" key="4">
    <source>
        <dbReference type="ARBA" id="ARBA00022759"/>
    </source>
</evidence>
<dbReference type="SUPFAM" id="SSF56672">
    <property type="entry name" value="DNA/RNA polymerases"/>
    <property type="match status" value="1"/>
</dbReference>
<dbReference type="Pfam" id="PF17917">
    <property type="entry name" value="RT_RNaseH"/>
    <property type="match status" value="1"/>
</dbReference>
<keyword evidence="1" id="KW-0808">Transferase</keyword>
<dbReference type="Gene3D" id="3.30.70.270">
    <property type="match status" value="2"/>
</dbReference>
<protein>
    <submittedName>
        <fullName evidence="9">Retrovirus-related Pol polyprotein from transposon 17.6</fullName>
    </submittedName>
</protein>
<keyword evidence="6" id="KW-0695">RNA-directed DNA polymerase</keyword>
<dbReference type="GO" id="GO:0003676">
    <property type="term" value="F:nucleic acid binding"/>
    <property type="evidence" value="ECO:0007669"/>
    <property type="project" value="InterPro"/>
</dbReference>
<dbReference type="PANTHER" id="PTHR37984">
    <property type="entry name" value="PROTEIN CBG26694"/>
    <property type="match status" value="1"/>
</dbReference>
<dbReference type="Pfam" id="PF00078">
    <property type="entry name" value="RVT_1"/>
    <property type="match status" value="1"/>
</dbReference>
<evidence type="ECO:0000256" key="6">
    <source>
        <dbReference type="ARBA" id="ARBA00022918"/>
    </source>
</evidence>
<organism evidence="9 10">
    <name type="scientific">Acropora cervicornis</name>
    <name type="common">Staghorn coral</name>
    <dbReference type="NCBI Taxonomy" id="6130"/>
    <lineage>
        <taxon>Eukaryota</taxon>
        <taxon>Metazoa</taxon>
        <taxon>Cnidaria</taxon>
        <taxon>Anthozoa</taxon>
        <taxon>Hexacorallia</taxon>
        <taxon>Scleractinia</taxon>
        <taxon>Astrocoeniina</taxon>
        <taxon>Acroporidae</taxon>
        <taxon>Acropora</taxon>
    </lineage>
</organism>
<dbReference type="FunFam" id="3.30.70.270:FF:000020">
    <property type="entry name" value="Transposon Tf2-6 polyprotein-like Protein"/>
    <property type="match status" value="1"/>
</dbReference>
<dbReference type="GO" id="GO:0008270">
    <property type="term" value="F:zinc ion binding"/>
    <property type="evidence" value="ECO:0007669"/>
    <property type="project" value="UniProtKB-KW"/>
</dbReference>
<evidence type="ECO:0000259" key="8">
    <source>
        <dbReference type="PROSITE" id="PS50158"/>
    </source>
</evidence>
<keyword evidence="3" id="KW-0540">Nuclease</keyword>
<dbReference type="InterPro" id="IPR050951">
    <property type="entry name" value="Retrovirus_Pol_polyprotein"/>
</dbReference>
<dbReference type="InterPro" id="IPR000477">
    <property type="entry name" value="RT_dom"/>
</dbReference>
<dbReference type="InterPro" id="IPR043502">
    <property type="entry name" value="DNA/RNA_pol_sf"/>
</dbReference>
<dbReference type="EMBL" id="JARQWQ010000009">
    <property type="protein sequence ID" value="KAK2569507.1"/>
    <property type="molecule type" value="Genomic_DNA"/>
</dbReference>
<reference evidence="9" key="1">
    <citation type="journal article" date="2023" name="G3 (Bethesda)">
        <title>Whole genome assembly and annotation of the endangered Caribbean coral Acropora cervicornis.</title>
        <authorList>
            <person name="Selwyn J.D."/>
            <person name="Vollmer S.V."/>
        </authorList>
    </citation>
    <scope>NUCLEOTIDE SEQUENCE</scope>
    <source>
        <strain evidence="9">K2</strain>
    </source>
</reference>
<evidence type="ECO:0000256" key="3">
    <source>
        <dbReference type="ARBA" id="ARBA00022722"/>
    </source>
</evidence>
<dbReference type="InterPro" id="IPR041373">
    <property type="entry name" value="RT_RNaseH"/>
</dbReference>
<keyword evidence="2" id="KW-0548">Nucleotidyltransferase</keyword>
<feature type="domain" description="CCHC-type" evidence="8">
    <location>
        <begin position="185"/>
        <end position="199"/>
    </location>
</feature>
<dbReference type="SMART" id="SM00343">
    <property type="entry name" value="ZnF_C2HC"/>
    <property type="match status" value="1"/>
</dbReference>
<dbReference type="CDD" id="cd01647">
    <property type="entry name" value="RT_LTR"/>
    <property type="match status" value="1"/>
</dbReference>
<keyword evidence="5" id="KW-0378">Hydrolase</keyword>
<comment type="caution">
    <text evidence="9">The sequence shown here is derived from an EMBL/GenBank/DDBJ whole genome shotgun (WGS) entry which is preliminary data.</text>
</comment>
<keyword evidence="7" id="KW-0862">Zinc</keyword>
<accession>A0AAD9VD01</accession>
<dbReference type="FunFam" id="3.10.20.370:FF:000001">
    <property type="entry name" value="Retrovirus-related Pol polyprotein from transposon 17.6-like protein"/>
    <property type="match status" value="1"/>
</dbReference>
<evidence type="ECO:0000256" key="1">
    <source>
        <dbReference type="ARBA" id="ARBA00022679"/>
    </source>
</evidence>
<evidence type="ECO:0000313" key="10">
    <source>
        <dbReference type="Proteomes" id="UP001249851"/>
    </source>
</evidence>
<dbReference type="Proteomes" id="UP001249851">
    <property type="component" value="Unassembled WGS sequence"/>
</dbReference>
<dbReference type="Gene3D" id="3.10.10.10">
    <property type="entry name" value="HIV Type 1 Reverse Transcriptase, subunit A, domain 1"/>
    <property type="match status" value="1"/>
</dbReference>
<name>A0AAD9VD01_ACRCE</name>
<evidence type="ECO:0000256" key="7">
    <source>
        <dbReference type="PROSITE-ProRule" id="PRU00047"/>
    </source>
</evidence>
<dbReference type="InterPro" id="IPR001878">
    <property type="entry name" value="Znf_CCHC"/>
</dbReference>
<gene>
    <name evidence="9" type="ORF">P5673_005325</name>
</gene>
<dbReference type="GO" id="GO:0004519">
    <property type="term" value="F:endonuclease activity"/>
    <property type="evidence" value="ECO:0007669"/>
    <property type="project" value="UniProtKB-KW"/>
</dbReference>
<dbReference type="GO" id="GO:0016787">
    <property type="term" value="F:hydrolase activity"/>
    <property type="evidence" value="ECO:0007669"/>
    <property type="project" value="UniProtKB-KW"/>
</dbReference>
<evidence type="ECO:0000256" key="2">
    <source>
        <dbReference type="ARBA" id="ARBA00022695"/>
    </source>
</evidence>
<sequence>MWEHYSVASKVNKEEGDVQVAALLTAIGPEARKVFKTWNLSATERKDIKGVIKRFDNYCNPRKNIPFERYLFDSRQQEPGESFNRYVTALLQIADKCAFDAITPDELLRDRIIFGIADNKVRERLLREPELNLAKTLDICRASEMSQAQIKAVREFNPPNVHLLRENKKRHESKREASPAWGKQCVKCGKENHFARKCPLSSTSNRVSLLEEEDELPVFQVFKVSANQSSDSSLVTLKVPSGNFICFEIDTGARCNVLAVHIYKKVTDDCDLKRVTPAKSSIISYDGGNIPVLGRVKIQVWRGSFTCLLLCRLVESRRCRSTLGKSASEGMGVVEIKASDAIWRPHTSGGRVFSVENVMSSSKPLTKEQVIEMFPDVFDEGLGLLEGEYHIRLNDSTKPVQHAPPRGQLALRNKIKETFEELHSAKVIQPVSKPTPWISSMLAVPKKNGKIRICFDLKDLNKAILRENYPIPAIEDIASRLHGAKVFSVLDAKNGFWHVKLDKESSYLTTFHTPFGRYRWCRMPFGVSSAPEVFQRRMHKQIEGLSGTEVIADDFIVAGFGDTLEEAFRDHNKNHVAFLQRCSARGVKLAVEKLQLCLEEVPLIGHYATKSGLKIHPEKVRAVLEMPRPTDVKSLLRFNGTVQYLAKFLPGLSDMAHPLRQLTRKDAEWVSSETQEKVWSDIKTPISRAPVLRFYSPQDEVTLQCDASDTGLGAVLLQLQQPVSFASRALTQTETRYAQIEKELLPIVFACEKFDKYIFGRDIVNVQTDHKPLEEIFKKSLCDAPARLQQMLLRLQRYNLKVRYKKGSLMLSRAYLRDTLPSEEVKSLEVVNHTQIEQESVQDTVCANLRQVILECWPGSIHECDPVLRPFFQFRDALIVQGNLVFRGPRLFVPCTLRKEFMSLAHSSHIGLGSCLR</sequence>
<proteinExistence type="predicted"/>